<dbReference type="InterPro" id="IPR018768">
    <property type="entry name" value="DUF2344"/>
</dbReference>
<comment type="caution">
    <text evidence="2">The sequence shown here is derived from an EMBL/GenBank/DDBJ whole genome shotgun (WGS) entry which is preliminary data.</text>
</comment>
<evidence type="ECO:0000259" key="1">
    <source>
        <dbReference type="Pfam" id="PF10105"/>
    </source>
</evidence>
<organism evidence="2 3">
    <name type="scientific">Candidatus Coproplasma avicola</name>
    <dbReference type="NCBI Taxonomy" id="2840744"/>
    <lineage>
        <taxon>Bacteria</taxon>
        <taxon>Bacillati</taxon>
        <taxon>Bacillota</taxon>
        <taxon>Clostridia</taxon>
        <taxon>Eubacteriales</taxon>
        <taxon>Candidatus Coproplasma</taxon>
    </lineage>
</organism>
<dbReference type="EMBL" id="DVHK01000037">
    <property type="protein sequence ID" value="HIR66702.1"/>
    <property type="molecule type" value="Genomic_DNA"/>
</dbReference>
<dbReference type="NCBIfam" id="TIGR03936">
    <property type="entry name" value="sam_1_link_chp"/>
    <property type="match status" value="1"/>
</dbReference>
<gene>
    <name evidence="2" type="ORF">IAB94_01495</name>
</gene>
<evidence type="ECO:0000313" key="2">
    <source>
        <dbReference type="EMBL" id="HIR66702.1"/>
    </source>
</evidence>
<dbReference type="AlphaFoldDB" id="A0A9D1E563"/>
<sequence>MIAFKFTKTYGAEYISHLDLLRHIYRTLRRAGIPVNYSGGFHKHPRIFLNNPLGTGIKSVAEYATIDTPFDGDFAGVFNAHSPAGIKCLKWAHVKDNQNYANCIVKCTYSAEGIPPFDIAALLARESIEITDMRGRKVDIRPRIYAVERQDDGLVFTLGCGENNLRPDLFCDYLCSVYGGRAKNITKTASEMSGGEFV</sequence>
<protein>
    <submittedName>
        <fullName evidence="2">DUF2344 domain-containing protein</fullName>
    </submittedName>
</protein>
<evidence type="ECO:0000313" key="3">
    <source>
        <dbReference type="Proteomes" id="UP000823913"/>
    </source>
</evidence>
<proteinExistence type="predicted"/>
<reference evidence="2" key="2">
    <citation type="journal article" date="2021" name="PeerJ">
        <title>Extensive microbial diversity within the chicken gut microbiome revealed by metagenomics and culture.</title>
        <authorList>
            <person name="Gilroy R."/>
            <person name="Ravi A."/>
            <person name="Getino M."/>
            <person name="Pursley I."/>
            <person name="Horton D.L."/>
            <person name="Alikhan N.F."/>
            <person name="Baker D."/>
            <person name="Gharbi K."/>
            <person name="Hall N."/>
            <person name="Watson M."/>
            <person name="Adriaenssens E.M."/>
            <person name="Foster-Nyarko E."/>
            <person name="Jarju S."/>
            <person name="Secka A."/>
            <person name="Antonio M."/>
            <person name="Oren A."/>
            <person name="Chaudhuri R.R."/>
            <person name="La Ragione R."/>
            <person name="Hildebrand F."/>
            <person name="Pallen M.J."/>
        </authorList>
    </citation>
    <scope>NUCLEOTIDE SEQUENCE</scope>
    <source>
        <strain evidence="2">ChiW16-3235</strain>
    </source>
</reference>
<dbReference type="Pfam" id="PF10105">
    <property type="entry name" value="DUF2344"/>
    <property type="match status" value="1"/>
</dbReference>
<dbReference type="Proteomes" id="UP000823913">
    <property type="component" value="Unassembled WGS sequence"/>
</dbReference>
<name>A0A9D1E563_9FIRM</name>
<feature type="domain" description="DUF2344" evidence="1">
    <location>
        <begin position="3"/>
        <end position="160"/>
    </location>
</feature>
<accession>A0A9D1E563</accession>
<reference evidence="2" key="1">
    <citation type="submission" date="2020-10" db="EMBL/GenBank/DDBJ databases">
        <authorList>
            <person name="Gilroy R."/>
        </authorList>
    </citation>
    <scope>NUCLEOTIDE SEQUENCE</scope>
    <source>
        <strain evidence="2">ChiW16-3235</strain>
    </source>
</reference>